<dbReference type="GO" id="GO:0016757">
    <property type="term" value="F:glycosyltransferase activity"/>
    <property type="evidence" value="ECO:0007669"/>
    <property type="project" value="UniProtKB-ARBA"/>
</dbReference>
<name>A0AA86T6J0_9BACT</name>
<evidence type="ECO:0000259" key="1">
    <source>
        <dbReference type="Pfam" id="PF00534"/>
    </source>
</evidence>
<keyword evidence="4" id="KW-1185">Reference proteome</keyword>
<organism evidence="3 4">
    <name type="scientific">Nitrospira tepida</name>
    <dbReference type="NCBI Taxonomy" id="2973512"/>
    <lineage>
        <taxon>Bacteria</taxon>
        <taxon>Pseudomonadati</taxon>
        <taxon>Nitrospirota</taxon>
        <taxon>Nitrospiria</taxon>
        <taxon>Nitrospirales</taxon>
        <taxon>Nitrospiraceae</taxon>
        <taxon>Nitrospira</taxon>
    </lineage>
</organism>
<sequence length="405" mass="45670">MKLLFISAAFPPMRAGEADHAYHQCRYLAKKGMDVHVLTSEANQWTQDVPFAVHPIMRDWSWKDLPRLMRFITRSRPDAVLLFYIGWVYHEHPMITFAATICRSLLKGKRFVSMLAYPSGSNPGRRSQLSRAVRKLVQAWASPMDSSYEFGTLLRDSDRIIVMSHGHCAMLTDHYANIEKKSVLVPPPPLLTMTTAVDDEARAATRAKLRLSPSDFAIVYFGFIYPPKGVETVIHAFHRVSRRYPQTRLVLVGGVIAREFPGRPRFAEEMRELPKQLGIDEKVIWTGEYETDSDEASRYLYAVDACVFAHDLGVAMNNSSFAACAAHGLPVVATRGATLDEQFVEGNNVLLCPPKDADAMAAGLARIIEDEDLRRRLREGSRKLASEWFSWDHATDRIVETLTGT</sequence>
<gene>
    <name evidence="3" type="ORF">DNFV4_02996</name>
</gene>
<dbReference type="CDD" id="cd03801">
    <property type="entry name" value="GT4_PimA-like"/>
    <property type="match status" value="1"/>
</dbReference>
<dbReference type="Gene3D" id="3.40.50.2000">
    <property type="entry name" value="Glycogen Phosphorylase B"/>
    <property type="match status" value="2"/>
</dbReference>
<dbReference type="SUPFAM" id="SSF53756">
    <property type="entry name" value="UDP-Glycosyltransferase/glycogen phosphorylase"/>
    <property type="match status" value="1"/>
</dbReference>
<dbReference type="AlphaFoldDB" id="A0AA86T6J0"/>
<dbReference type="EMBL" id="OX365700">
    <property type="protein sequence ID" value="CAI4032566.1"/>
    <property type="molecule type" value="Genomic_DNA"/>
</dbReference>
<dbReference type="Proteomes" id="UP001179121">
    <property type="component" value="Chromosome"/>
</dbReference>
<dbReference type="InterPro" id="IPR001296">
    <property type="entry name" value="Glyco_trans_1"/>
</dbReference>
<dbReference type="Pfam" id="PF13439">
    <property type="entry name" value="Glyco_transf_4"/>
    <property type="match status" value="1"/>
</dbReference>
<evidence type="ECO:0000313" key="4">
    <source>
        <dbReference type="Proteomes" id="UP001179121"/>
    </source>
</evidence>
<accession>A0AA86T6J0</accession>
<evidence type="ECO:0000313" key="3">
    <source>
        <dbReference type="EMBL" id="CAI4032566.1"/>
    </source>
</evidence>
<protein>
    <submittedName>
        <fullName evidence="3">Glycos_transf_1 domain-containing protein</fullName>
    </submittedName>
</protein>
<evidence type="ECO:0000259" key="2">
    <source>
        <dbReference type="Pfam" id="PF13439"/>
    </source>
</evidence>
<feature type="domain" description="Glycosyl transferase family 1" evidence="1">
    <location>
        <begin position="204"/>
        <end position="383"/>
    </location>
</feature>
<proteinExistence type="predicted"/>
<dbReference type="RefSeq" id="WP_289269288.1">
    <property type="nucleotide sequence ID" value="NZ_OX365700.1"/>
</dbReference>
<dbReference type="InterPro" id="IPR028098">
    <property type="entry name" value="Glyco_trans_4-like_N"/>
</dbReference>
<reference evidence="3" key="1">
    <citation type="submission" date="2022-10" db="EMBL/GenBank/DDBJ databases">
        <authorList>
            <person name="Koch H."/>
        </authorList>
    </citation>
    <scope>NUCLEOTIDE SEQUENCE</scope>
    <source>
        <strain evidence="3">DNF</strain>
    </source>
</reference>
<dbReference type="KEGG" id="nti:DNFV4_02996"/>
<dbReference type="Pfam" id="PF00534">
    <property type="entry name" value="Glycos_transf_1"/>
    <property type="match status" value="1"/>
</dbReference>
<dbReference type="PANTHER" id="PTHR12526">
    <property type="entry name" value="GLYCOSYLTRANSFERASE"/>
    <property type="match status" value="1"/>
</dbReference>
<feature type="domain" description="Glycosyltransferase subfamily 4-like N-terminal" evidence="2">
    <location>
        <begin position="19"/>
        <end position="187"/>
    </location>
</feature>